<proteinExistence type="predicted"/>
<dbReference type="AlphaFoldDB" id="A0A8H4LF09"/>
<dbReference type="PANTHER" id="PTHR35186:SF4">
    <property type="entry name" value="PRION-INHIBITION AND PROPAGATION HELO DOMAIN-CONTAINING PROTEIN"/>
    <property type="match status" value="1"/>
</dbReference>
<feature type="chain" id="PRO_5034703726" description="DUF7580 domain-containing protein" evidence="1">
    <location>
        <begin position="21"/>
        <end position="528"/>
    </location>
</feature>
<keyword evidence="4" id="KW-1185">Reference proteome</keyword>
<evidence type="ECO:0000313" key="3">
    <source>
        <dbReference type="EMBL" id="KAF4467135.1"/>
    </source>
</evidence>
<name>A0A8H4LF09_9HYPO</name>
<evidence type="ECO:0000259" key="2">
    <source>
        <dbReference type="Pfam" id="PF24476"/>
    </source>
</evidence>
<comment type="caution">
    <text evidence="3">The sequence shown here is derived from an EMBL/GenBank/DDBJ whole genome shotgun (WGS) entry which is preliminary data.</text>
</comment>
<feature type="domain" description="DUF7580" evidence="2">
    <location>
        <begin position="298"/>
        <end position="526"/>
    </location>
</feature>
<dbReference type="InterPro" id="IPR056002">
    <property type="entry name" value="DUF7580"/>
</dbReference>
<keyword evidence="1" id="KW-0732">Signal</keyword>
<protein>
    <recommendedName>
        <fullName evidence="2">DUF7580 domain-containing protein</fullName>
    </recommendedName>
</protein>
<dbReference type="Proteomes" id="UP000554235">
    <property type="component" value="Unassembled WGS sequence"/>
</dbReference>
<organism evidence="3 4">
    <name type="scientific">Fusarium albosuccineum</name>
    <dbReference type="NCBI Taxonomy" id="1237068"/>
    <lineage>
        <taxon>Eukaryota</taxon>
        <taxon>Fungi</taxon>
        <taxon>Dikarya</taxon>
        <taxon>Ascomycota</taxon>
        <taxon>Pezizomycotina</taxon>
        <taxon>Sordariomycetes</taxon>
        <taxon>Hypocreomycetidae</taxon>
        <taxon>Hypocreales</taxon>
        <taxon>Nectriaceae</taxon>
        <taxon>Fusarium</taxon>
        <taxon>Fusarium decemcellulare species complex</taxon>
    </lineage>
</organism>
<dbReference type="EMBL" id="JAADYS010000779">
    <property type="protein sequence ID" value="KAF4467135.1"/>
    <property type="molecule type" value="Genomic_DNA"/>
</dbReference>
<dbReference type="OrthoDB" id="3565018at2759"/>
<sequence length="528" mass="59411">MSGFEIAGVVLGAIPLVISALEHYKNGNGVACTFVKWRGLLDTLIFRLKLQQTFFYLQILELLRETGISEAVQRPDLSEQECIKLLQDAKTGVELEEYLGHLHGTFMEVLRRYEACLKVISSKIGHIQRLPDAAKDDLRALIAANVPEDGHFRFRQRLSFTIERNTLRGLLEELTEDRLSLKTIIKGIRTQQEFAAREPSHEAKRLATIFSQVQTGAKALFAAMCHGCTLPQQRERAILLMKRKQTTIFNLIFTLEGSLQEALVKAAPLDEQPSSPARLTSATPVSQIPKVTFKVASGTMTAVTDICRTAREARVRRCILQLELSLQSLSLVEAPREPCQKFTTASNLENLLQGPRDEDTCMTPKQRTILALDLAAAIPQLRETTWLSLPWNKRSIKFLVPHANQATVGPFVEQTLEAQAPPSDTGPDPKAVLLELAILLLEIWHQRTLESWAVTAAMESLESPEARRIAAIRWLERTSERLPVHHLTAVEQCLAICSGRLRVWHDGEFLRHYCENIIKPLQESCKAW</sequence>
<evidence type="ECO:0000256" key="1">
    <source>
        <dbReference type="SAM" id="SignalP"/>
    </source>
</evidence>
<dbReference type="PANTHER" id="PTHR35186">
    <property type="entry name" value="ANK_REP_REGION DOMAIN-CONTAINING PROTEIN"/>
    <property type="match status" value="1"/>
</dbReference>
<feature type="signal peptide" evidence="1">
    <location>
        <begin position="1"/>
        <end position="20"/>
    </location>
</feature>
<gene>
    <name evidence="3" type="ORF">FALBO_5994</name>
</gene>
<accession>A0A8H4LF09</accession>
<dbReference type="Pfam" id="PF24476">
    <property type="entry name" value="DUF7580"/>
    <property type="match status" value="1"/>
</dbReference>
<evidence type="ECO:0000313" key="4">
    <source>
        <dbReference type="Proteomes" id="UP000554235"/>
    </source>
</evidence>
<reference evidence="3 4" key="1">
    <citation type="submission" date="2020-01" db="EMBL/GenBank/DDBJ databases">
        <title>Identification and distribution of gene clusters putatively required for synthesis of sphingolipid metabolism inhibitors in phylogenetically diverse species of the filamentous fungus Fusarium.</title>
        <authorList>
            <person name="Kim H.-S."/>
            <person name="Busman M."/>
            <person name="Brown D.W."/>
            <person name="Divon H."/>
            <person name="Uhlig S."/>
            <person name="Proctor R.H."/>
        </authorList>
    </citation>
    <scope>NUCLEOTIDE SEQUENCE [LARGE SCALE GENOMIC DNA]</scope>
    <source>
        <strain evidence="3 4">NRRL 20459</strain>
    </source>
</reference>